<name>A0A1H4PNL9_9BACT</name>
<dbReference type="PANTHER" id="PTHR43489:SF3">
    <property type="entry name" value="XYLOSE ISOMERASE DOMAIN PROTEIN TIM BARREL"/>
    <property type="match status" value="1"/>
</dbReference>
<dbReference type="Pfam" id="PF01261">
    <property type="entry name" value="AP_endonuc_2"/>
    <property type="match status" value="1"/>
</dbReference>
<organism evidence="6 7">
    <name type="scientific">Terriglobus roseus</name>
    <dbReference type="NCBI Taxonomy" id="392734"/>
    <lineage>
        <taxon>Bacteria</taxon>
        <taxon>Pseudomonadati</taxon>
        <taxon>Acidobacteriota</taxon>
        <taxon>Terriglobia</taxon>
        <taxon>Terriglobales</taxon>
        <taxon>Acidobacteriaceae</taxon>
        <taxon>Terriglobus</taxon>
    </lineage>
</organism>
<keyword evidence="4" id="KW-0732">Signal</keyword>
<reference evidence="6 7" key="1">
    <citation type="submission" date="2016-10" db="EMBL/GenBank/DDBJ databases">
        <authorList>
            <person name="de Groot N.N."/>
        </authorList>
    </citation>
    <scope>NUCLEOTIDE SEQUENCE [LARGE SCALE GENOMIC DNA]</scope>
    <source>
        <strain evidence="6 7">AB35.6</strain>
    </source>
</reference>
<dbReference type="InterPro" id="IPR013022">
    <property type="entry name" value="Xyl_isomerase-like_TIM-brl"/>
</dbReference>
<dbReference type="PIRSF" id="PIRSF006241">
    <property type="entry name" value="HyI"/>
    <property type="match status" value="1"/>
</dbReference>
<dbReference type="GO" id="GO:0016853">
    <property type="term" value="F:isomerase activity"/>
    <property type="evidence" value="ECO:0007669"/>
    <property type="project" value="UniProtKB-KW"/>
</dbReference>
<dbReference type="SUPFAM" id="SSF51658">
    <property type="entry name" value="Xylose isomerase-like"/>
    <property type="match status" value="1"/>
</dbReference>
<dbReference type="PANTHER" id="PTHR43489">
    <property type="entry name" value="ISOMERASE"/>
    <property type="match status" value="1"/>
</dbReference>
<evidence type="ECO:0000256" key="4">
    <source>
        <dbReference type="SAM" id="SignalP"/>
    </source>
</evidence>
<feature type="active site" description="Proton donor/acceptor" evidence="3">
    <location>
        <position position="268"/>
    </location>
</feature>
<evidence type="ECO:0000256" key="1">
    <source>
        <dbReference type="ARBA" id="ARBA00023235"/>
    </source>
</evidence>
<keyword evidence="1 2" id="KW-0413">Isomerase</keyword>
<dbReference type="Gene3D" id="3.20.20.150">
    <property type="entry name" value="Divalent-metal-dependent TIM barrel enzymes"/>
    <property type="match status" value="1"/>
</dbReference>
<evidence type="ECO:0000256" key="3">
    <source>
        <dbReference type="PIRSR" id="PIRSR006241-50"/>
    </source>
</evidence>
<feature type="chain" id="PRO_5010165536" evidence="4">
    <location>
        <begin position="29"/>
        <end position="293"/>
    </location>
</feature>
<dbReference type="EMBL" id="FNSD01000001">
    <property type="protein sequence ID" value="SEC08945.1"/>
    <property type="molecule type" value="Genomic_DNA"/>
</dbReference>
<proteinExistence type="inferred from homology"/>
<protein>
    <submittedName>
        <fullName evidence="6">Hydroxypyruvate isomerase</fullName>
    </submittedName>
</protein>
<evidence type="ECO:0000313" key="7">
    <source>
        <dbReference type="Proteomes" id="UP000182409"/>
    </source>
</evidence>
<dbReference type="InterPro" id="IPR026040">
    <property type="entry name" value="HyI-like"/>
</dbReference>
<dbReference type="InterPro" id="IPR036237">
    <property type="entry name" value="Xyl_isomerase-like_sf"/>
</dbReference>
<dbReference type="InterPro" id="IPR050417">
    <property type="entry name" value="Sugar_Epim/Isomerase"/>
</dbReference>
<evidence type="ECO:0000313" key="6">
    <source>
        <dbReference type="EMBL" id="SEC08945.1"/>
    </source>
</evidence>
<keyword evidence="6" id="KW-0670">Pyruvate</keyword>
<comment type="similarity">
    <text evidence="2">Belongs to the hyi family.</text>
</comment>
<feature type="signal peptide" evidence="4">
    <location>
        <begin position="1"/>
        <end position="28"/>
    </location>
</feature>
<accession>A0A1H4PNL9</accession>
<feature type="active site" description="Proton donor/acceptor" evidence="3">
    <location>
        <position position="171"/>
    </location>
</feature>
<evidence type="ECO:0000259" key="5">
    <source>
        <dbReference type="Pfam" id="PF01261"/>
    </source>
</evidence>
<feature type="domain" description="Xylose isomerase-like TIM barrel" evidence="5">
    <location>
        <begin position="54"/>
        <end position="270"/>
    </location>
</feature>
<dbReference type="RefSeq" id="WP_074654455.1">
    <property type="nucleotide sequence ID" value="NZ_FNSD01000001.1"/>
</dbReference>
<sequence>MDRRQFSRRMAIAGVGSALLGRQGAAQAAPSPAVKFSVMLWIMGRNFTIEQRLETIAAAGYQGAEMVDEWMKWTAEDRKRIVAKKNALGVTFDVMFPSLTTLVDPEARPKLRQEILAAIPIAQEIGCRQFAMKSGARIAGQSLEQGRQSIADGLKLAADACRDAKIEVLLEPIDVLEDKKQFVNSVVEGFAIARTVNDPGVKVLYDFYHEQRGTGNLIETLEKNIDLVGLVHIADVPGRHKPGTGEMNYRNVYRKLAALKYNRYIAMEFYFQGDAVAELKAAKAEALTAMQTA</sequence>
<gene>
    <name evidence="6" type="ORF">SAMN05443244_2622</name>
</gene>
<evidence type="ECO:0000256" key="2">
    <source>
        <dbReference type="PIRNR" id="PIRNR006241"/>
    </source>
</evidence>
<dbReference type="Proteomes" id="UP000182409">
    <property type="component" value="Unassembled WGS sequence"/>
</dbReference>
<dbReference type="AlphaFoldDB" id="A0A1H4PNL9"/>